<keyword evidence="3 6" id="KW-1133">Transmembrane helix</keyword>
<keyword evidence="2 6" id="KW-0812">Transmembrane</keyword>
<dbReference type="OrthoDB" id="5546837at2759"/>
<dbReference type="PANTHER" id="PTHR36460:SF1">
    <property type="entry name" value="UPF0132 DOMAIN PROTEIN (AFU_ORTHOLOGUE AFUA_3G10255)"/>
    <property type="match status" value="1"/>
</dbReference>
<dbReference type="GO" id="GO:0016020">
    <property type="term" value="C:membrane"/>
    <property type="evidence" value="ECO:0007669"/>
    <property type="project" value="UniProtKB-SubCell"/>
</dbReference>
<dbReference type="EMBL" id="ML996567">
    <property type="protein sequence ID" value="KAF2761461.1"/>
    <property type="molecule type" value="Genomic_DNA"/>
</dbReference>
<dbReference type="Proteomes" id="UP000799437">
    <property type="component" value="Unassembled WGS sequence"/>
</dbReference>
<evidence type="ECO:0000313" key="7">
    <source>
        <dbReference type="EMBL" id="KAF2761461.1"/>
    </source>
</evidence>
<feature type="region of interest" description="Disordered" evidence="5">
    <location>
        <begin position="86"/>
        <end position="111"/>
    </location>
</feature>
<name>A0A6A6WJF6_9PEZI</name>
<feature type="compositionally biased region" description="Pro residues" evidence="5">
    <location>
        <begin position="22"/>
        <end position="31"/>
    </location>
</feature>
<feature type="region of interest" description="Disordered" evidence="5">
    <location>
        <begin position="1"/>
        <end position="72"/>
    </location>
</feature>
<organism evidence="7 8">
    <name type="scientific">Pseudovirgaria hyperparasitica</name>
    <dbReference type="NCBI Taxonomy" id="470096"/>
    <lineage>
        <taxon>Eukaryota</taxon>
        <taxon>Fungi</taxon>
        <taxon>Dikarya</taxon>
        <taxon>Ascomycota</taxon>
        <taxon>Pezizomycotina</taxon>
        <taxon>Dothideomycetes</taxon>
        <taxon>Dothideomycetes incertae sedis</taxon>
        <taxon>Acrospermales</taxon>
        <taxon>Acrospermaceae</taxon>
        <taxon>Pseudovirgaria</taxon>
    </lineage>
</organism>
<comment type="subcellular location">
    <subcellularLocation>
        <location evidence="1">Membrane</location>
        <topology evidence="1">Multi-pass membrane protein</topology>
    </subcellularLocation>
</comment>
<dbReference type="PANTHER" id="PTHR36460">
    <property type="entry name" value="UPF0132 DOMAIN PROTEIN (AFU_ORTHOLOGUE AFUA_3G10255)"/>
    <property type="match status" value="1"/>
</dbReference>
<reference evidence="7" key="1">
    <citation type="journal article" date="2020" name="Stud. Mycol.">
        <title>101 Dothideomycetes genomes: a test case for predicting lifestyles and emergence of pathogens.</title>
        <authorList>
            <person name="Haridas S."/>
            <person name="Albert R."/>
            <person name="Binder M."/>
            <person name="Bloem J."/>
            <person name="Labutti K."/>
            <person name="Salamov A."/>
            <person name="Andreopoulos B."/>
            <person name="Baker S."/>
            <person name="Barry K."/>
            <person name="Bills G."/>
            <person name="Bluhm B."/>
            <person name="Cannon C."/>
            <person name="Castanera R."/>
            <person name="Culley D."/>
            <person name="Daum C."/>
            <person name="Ezra D."/>
            <person name="Gonzalez J."/>
            <person name="Henrissat B."/>
            <person name="Kuo A."/>
            <person name="Liang C."/>
            <person name="Lipzen A."/>
            <person name="Lutzoni F."/>
            <person name="Magnuson J."/>
            <person name="Mondo S."/>
            <person name="Nolan M."/>
            <person name="Ohm R."/>
            <person name="Pangilinan J."/>
            <person name="Park H.-J."/>
            <person name="Ramirez L."/>
            <person name="Alfaro M."/>
            <person name="Sun H."/>
            <person name="Tritt A."/>
            <person name="Yoshinaga Y."/>
            <person name="Zwiers L.-H."/>
            <person name="Turgeon B."/>
            <person name="Goodwin S."/>
            <person name="Spatafora J."/>
            <person name="Crous P."/>
            <person name="Grigoriev I."/>
        </authorList>
    </citation>
    <scope>NUCLEOTIDE SEQUENCE</scope>
    <source>
        <strain evidence="7">CBS 121739</strain>
    </source>
</reference>
<accession>A0A6A6WJF6</accession>
<dbReference type="RefSeq" id="XP_033603912.1">
    <property type="nucleotide sequence ID" value="XM_033745289.1"/>
</dbReference>
<evidence type="ECO:0000256" key="2">
    <source>
        <dbReference type="ARBA" id="ARBA00022692"/>
    </source>
</evidence>
<evidence type="ECO:0000256" key="4">
    <source>
        <dbReference type="ARBA" id="ARBA00023136"/>
    </source>
</evidence>
<feature type="transmembrane region" description="Helical" evidence="6">
    <location>
        <begin position="137"/>
        <end position="154"/>
    </location>
</feature>
<evidence type="ECO:0000313" key="8">
    <source>
        <dbReference type="Proteomes" id="UP000799437"/>
    </source>
</evidence>
<evidence type="ECO:0000256" key="1">
    <source>
        <dbReference type="ARBA" id="ARBA00004141"/>
    </source>
</evidence>
<protein>
    <submittedName>
        <fullName evidence="7">Uncharacterized protein</fullName>
    </submittedName>
</protein>
<feature type="transmembrane region" description="Helical" evidence="6">
    <location>
        <begin position="197"/>
        <end position="221"/>
    </location>
</feature>
<evidence type="ECO:0000256" key="5">
    <source>
        <dbReference type="SAM" id="MobiDB-lite"/>
    </source>
</evidence>
<gene>
    <name evidence="7" type="ORF">EJ05DRAFT_483828</name>
</gene>
<evidence type="ECO:0000256" key="6">
    <source>
        <dbReference type="SAM" id="Phobius"/>
    </source>
</evidence>
<dbReference type="AlphaFoldDB" id="A0A6A6WJF6"/>
<keyword evidence="8" id="KW-1185">Reference proteome</keyword>
<sequence>MSAQHDFAPYQDASPERVRALSPPPRSPPPQRIGIRSPRASLDQARGPNNIRNIGTKAVTSPRIGGSGAGAGAGRSYFDEPAGWGGAGASGARSPDVGPGTGWGDDAAVTESRGWSRREEVDMFETRLGLRMDYEACLAYLLLPPAGAVLLLVLEHKSDYVRYVAGWAGLVEKCLYMKRNKVLMCGESDRFHAWQSALMFSVVFIVHVIFSWSAFISYIMLVGDLGLIGYMTYRAYLDAELLDRFEVPFFGPLASSILDDE</sequence>
<proteinExistence type="predicted"/>
<keyword evidence="4 6" id="KW-0472">Membrane</keyword>
<evidence type="ECO:0000256" key="3">
    <source>
        <dbReference type="ARBA" id="ARBA00022989"/>
    </source>
</evidence>
<dbReference type="GeneID" id="54486343"/>